<evidence type="ECO:0000256" key="1">
    <source>
        <dbReference type="SAM" id="Phobius"/>
    </source>
</evidence>
<dbReference type="Gene3D" id="1.20.120.20">
    <property type="entry name" value="Apolipoprotein"/>
    <property type="match status" value="1"/>
</dbReference>
<dbReference type="VEuPathDB" id="PlasmoDB:PCYB_001090"/>
<dbReference type="GeneID" id="14696631"/>
<accession>K6UF25</accession>
<feature type="transmembrane region" description="Helical" evidence="1">
    <location>
        <begin position="209"/>
        <end position="235"/>
    </location>
</feature>
<dbReference type="PhylomeDB" id="K6UF25"/>
<evidence type="ECO:0000313" key="3">
    <source>
        <dbReference type="Proteomes" id="UP000006319"/>
    </source>
</evidence>
<dbReference type="eggNOG" id="ENOG502RSY6">
    <property type="taxonomic scope" value="Eukaryota"/>
</dbReference>
<keyword evidence="1" id="KW-0472">Membrane</keyword>
<protein>
    <submittedName>
        <fullName evidence="2">Uncharacterized protein</fullName>
    </submittedName>
</protein>
<reference evidence="2 3" key="1">
    <citation type="journal article" date="2012" name="Nat. Genet.">
        <title>Plasmodium cynomolgi genome sequences provide insight into Plasmodium vivax and the monkey malaria clade.</title>
        <authorList>
            <person name="Tachibana S."/>
            <person name="Sullivan S.A."/>
            <person name="Kawai S."/>
            <person name="Nakamura S."/>
            <person name="Kim H.R."/>
            <person name="Goto N."/>
            <person name="Arisue N."/>
            <person name="Palacpac N.M.Q."/>
            <person name="Honma H."/>
            <person name="Yagi M."/>
            <person name="Tougan T."/>
            <person name="Katakai Y."/>
            <person name="Kaneko O."/>
            <person name="Mita T."/>
            <person name="Kita K."/>
            <person name="Yasutomi Y."/>
            <person name="Sutton P.L."/>
            <person name="Shakhbatyan R."/>
            <person name="Horii T."/>
            <person name="Yasunaga T."/>
            <person name="Barnwell J.W."/>
            <person name="Escalante A.A."/>
            <person name="Carlton J.M."/>
            <person name="Tanabe K."/>
        </authorList>
    </citation>
    <scope>NUCLEOTIDE SEQUENCE [LARGE SCALE GENOMIC DNA]</scope>
    <source>
        <strain evidence="2 3">B</strain>
    </source>
</reference>
<dbReference type="AlphaFoldDB" id="K6UF25"/>
<proteinExistence type="predicted"/>
<keyword evidence="3" id="KW-1185">Reference proteome</keyword>
<dbReference type="OrthoDB" id="9048614at2759"/>
<dbReference type="KEGG" id="pcy:PCYB_001090"/>
<dbReference type="EMBL" id="DF157109">
    <property type="protein sequence ID" value="GAB69361.1"/>
    <property type="molecule type" value="Genomic_DNA"/>
</dbReference>
<dbReference type="RefSeq" id="XP_004228307.1">
    <property type="nucleotide sequence ID" value="XM_004228259.1"/>
</dbReference>
<keyword evidence="1" id="KW-0812">Transmembrane</keyword>
<sequence length="239" mass="26484">MIKDNIGSTLKTFKTSDWRPQVELIKETILEKIGSLDPEDIKPKFEEIKGAIIEKITANIESEVKPKLDNIKLNVLDTLDDINNGVLQPKINDIKDTINRNIGNLEYEVIPKIGKTIKECVTDKIGDISTGIGKTSETIKDTVISNVKSVCDNVPVAKNIKEMANKIIPDPNLTMEQNLINSVSRSTLGFNIFGDLKNRFKNLGSTTKAIGSLCVSFLLAIGGIISLLCFFHIMLHLNY</sequence>
<keyword evidence="1" id="KW-1133">Transmembrane helix</keyword>
<gene>
    <name evidence="2" type="ORF">PCYB_001090</name>
</gene>
<name>K6UF25_PLACD</name>
<dbReference type="Proteomes" id="UP000006319">
    <property type="component" value="Unassembled WGS sequence"/>
</dbReference>
<organism evidence="2 3">
    <name type="scientific">Plasmodium cynomolgi (strain B)</name>
    <dbReference type="NCBI Taxonomy" id="1120755"/>
    <lineage>
        <taxon>Eukaryota</taxon>
        <taxon>Sar</taxon>
        <taxon>Alveolata</taxon>
        <taxon>Apicomplexa</taxon>
        <taxon>Aconoidasida</taxon>
        <taxon>Haemosporida</taxon>
        <taxon>Plasmodiidae</taxon>
        <taxon>Plasmodium</taxon>
        <taxon>Plasmodium (Plasmodium)</taxon>
    </lineage>
</organism>
<evidence type="ECO:0000313" key="2">
    <source>
        <dbReference type="EMBL" id="GAB69361.1"/>
    </source>
</evidence>